<dbReference type="GO" id="GO:0009086">
    <property type="term" value="P:methionine biosynthetic process"/>
    <property type="evidence" value="ECO:0007669"/>
    <property type="project" value="TreeGrafter"/>
</dbReference>
<comment type="similarity">
    <text evidence="3">Belongs to the methylenetetrahydrofolate reductase family.</text>
</comment>
<evidence type="ECO:0000313" key="10">
    <source>
        <dbReference type="EMBL" id="KAJ1647708.1"/>
    </source>
</evidence>
<dbReference type="Gene3D" id="3.20.20.220">
    <property type="match status" value="1"/>
</dbReference>
<keyword evidence="5" id="KW-0274">FAD</keyword>
<evidence type="ECO:0000313" key="11">
    <source>
        <dbReference type="Proteomes" id="UP001145021"/>
    </source>
</evidence>
<reference evidence="10" key="1">
    <citation type="submission" date="2022-07" db="EMBL/GenBank/DDBJ databases">
        <title>Phylogenomic reconstructions and comparative analyses of Kickxellomycotina fungi.</title>
        <authorList>
            <person name="Reynolds N.K."/>
            <person name="Stajich J.E."/>
            <person name="Barry K."/>
            <person name="Grigoriev I.V."/>
            <person name="Crous P."/>
            <person name="Smith M.E."/>
        </authorList>
    </citation>
    <scope>NUCLEOTIDE SEQUENCE</scope>
    <source>
        <strain evidence="10">NBRC 105413</strain>
    </source>
</reference>
<comment type="caution">
    <text evidence="10">The sequence shown here is derived from an EMBL/GenBank/DDBJ whole genome shotgun (WGS) entry which is preliminary data.</text>
</comment>
<evidence type="ECO:0000256" key="4">
    <source>
        <dbReference type="ARBA" id="ARBA00022630"/>
    </source>
</evidence>
<dbReference type="InterPro" id="IPR053806">
    <property type="entry name" value="MTHFR_C"/>
</dbReference>
<evidence type="ECO:0000256" key="6">
    <source>
        <dbReference type="ARBA" id="ARBA00022857"/>
    </source>
</evidence>
<dbReference type="EMBL" id="JANBOH010000022">
    <property type="protein sequence ID" value="KAJ1647708.1"/>
    <property type="molecule type" value="Genomic_DNA"/>
</dbReference>
<feature type="domain" description="MTHFR SAM-binding regulatory" evidence="9">
    <location>
        <begin position="330"/>
        <end position="583"/>
    </location>
</feature>
<dbReference type="FunFam" id="3.20.20.220:FF:000002">
    <property type="entry name" value="Methylenetetrahydrofolate reductase"/>
    <property type="match status" value="1"/>
</dbReference>
<comment type="cofactor">
    <cofactor evidence="1">
        <name>FAD</name>
        <dbReference type="ChEBI" id="CHEBI:57692"/>
    </cofactor>
</comment>
<dbReference type="InterPro" id="IPR003171">
    <property type="entry name" value="Mehydrof_redctse-like"/>
</dbReference>
<keyword evidence="11" id="KW-1185">Reference proteome</keyword>
<dbReference type="GO" id="GO:0071949">
    <property type="term" value="F:FAD binding"/>
    <property type="evidence" value="ECO:0007669"/>
    <property type="project" value="TreeGrafter"/>
</dbReference>
<dbReference type="PANTHER" id="PTHR45754">
    <property type="entry name" value="METHYLENETETRAHYDROFOLATE REDUCTASE"/>
    <property type="match status" value="1"/>
</dbReference>
<dbReference type="InterPro" id="IPR004621">
    <property type="entry name" value="Fadh2_euk"/>
</dbReference>
<name>A0A9W7XPZ6_9FUNG</name>
<gene>
    <name evidence="10" type="primary">MET13_1</name>
    <name evidence="10" type="ORF">LPJ64_000955</name>
</gene>
<protein>
    <submittedName>
        <fullName evidence="10">Methylenetetrahydrofolate reductase (NAD(P)H) met13</fullName>
        <ecNumber evidence="10">1.5.1.20</ecNumber>
    </submittedName>
</protein>
<dbReference type="AlphaFoldDB" id="A0A9W7XPZ6"/>
<dbReference type="GO" id="GO:0004489">
    <property type="term" value="F:methylenetetrahydrofolate reductase [NAD(P)H] activity"/>
    <property type="evidence" value="ECO:0007669"/>
    <property type="project" value="UniProtKB-EC"/>
</dbReference>
<evidence type="ECO:0000256" key="8">
    <source>
        <dbReference type="RuleBase" id="RU004254"/>
    </source>
</evidence>
<dbReference type="GO" id="GO:0035999">
    <property type="term" value="P:tetrahydrofolate interconversion"/>
    <property type="evidence" value="ECO:0007669"/>
    <property type="project" value="TreeGrafter"/>
</dbReference>
<dbReference type="GO" id="GO:0005829">
    <property type="term" value="C:cytosol"/>
    <property type="evidence" value="ECO:0007669"/>
    <property type="project" value="TreeGrafter"/>
</dbReference>
<evidence type="ECO:0000256" key="5">
    <source>
        <dbReference type="ARBA" id="ARBA00022827"/>
    </source>
</evidence>
<organism evidence="10 11">
    <name type="scientific">Coemansia asiatica</name>
    <dbReference type="NCBI Taxonomy" id="1052880"/>
    <lineage>
        <taxon>Eukaryota</taxon>
        <taxon>Fungi</taxon>
        <taxon>Fungi incertae sedis</taxon>
        <taxon>Zoopagomycota</taxon>
        <taxon>Kickxellomycotina</taxon>
        <taxon>Kickxellomycetes</taxon>
        <taxon>Kickxellales</taxon>
        <taxon>Kickxellaceae</taxon>
        <taxon>Coemansia</taxon>
    </lineage>
</organism>
<proteinExistence type="inferred from homology"/>
<keyword evidence="4" id="KW-0285">Flavoprotein</keyword>
<accession>A0A9W7XPZ6</accession>
<evidence type="ECO:0000259" key="9">
    <source>
        <dbReference type="Pfam" id="PF21895"/>
    </source>
</evidence>
<evidence type="ECO:0000256" key="7">
    <source>
        <dbReference type="ARBA" id="ARBA00023002"/>
    </source>
</evidence>
<evidence type="ECO:0000256" key="3">
    <source>
        <dbReference type="ARBA" id="ARBA00006743"/>
    </source>
</evidence>
<dbReference type="InterPro" id="IPR029041">
    <property type="entry name" value="FAD-linked_oxidoreductase-like"/>
</dbReference>
<comment type="pathway">
    <text evidence="2 8">One-carbon metabolism; tetrahydrofolate interconversion.</text>
</comment>
<dbReference type="Pfam" id="PF02219">
    <property type="entry name" value="MTHFR"/>
    <property type="match status" value="1"/>
</dbReference>
<keyword evidence="6" id="KW-0521">NADP</keyword>
<keyword evidence="7 10" id="KW-0560">Oxidoreductase</keyword>
<dbReference type="EC" id="1.5.1.20" evidence="10"/>
<evidence type="ECO:0000256" key="2">
    <source>
        <dbReference type="ARBA" id="ARBA00004777"/>
    </source>
</evidence>
<dbReference type="Pfam" id="PF21895">
    <property type="entry name" value="MTHFR_C"/>
    <property type="match status" value="1"/>
</dbReference>
<dbReference type="PANTHER" id="PTHR45754:SF1">
    <property type="entry name" value="METHYLENETETRAHYDROFOLATE REDUCTASE 1"/>
    <property type="match status" value="1"/>
</dbReference>
<evidence type="ECO:0000256" key="1">
    <source>
        <dbReference type="ARBA" id="ARBA00001974"/>
    </source>
</evidence>
<dbReference type="Proteomes" id="UP001145021">
    <property type="component" value="Unassembled WGS sequence"/>
</dbReference>
<dbReference type="SUPFAM" id="SSF51730">
    <property type="entry name" value="FAD-linked oxidoreductase"/>
    <property type="match status" value="1"/>
</dbReference>
<dbReference type="CDD" id="cd00537">
    <property type="entry name" value="MTHFR"/>
    <property type="match status" value="1"/>
</dbReference>
<dbReference type="NCBIfam" id="TIGR00677">
    <property type="entry name" value="fadh2_euk"/>
    <property type="match status" value="1"/>
</dbReference>
<sequence length="585" mass="64400">MKVSEKISQAIASGTPWFSLEFFPPKTEQGLVNLYDRIERMAKLGPLFVAVTWGAGGSTAQRTLELCAMCQSVFGIETVMHLTCTNMDKAMVDRALVEAKGAGIRNILALRGDPPRGTEYWTACDGGFTYAADLVRYIRDQYGDYFCIGVAGYPEGHIENTDKDADFQFFVEKVKAGADFVVSQLVYDYGVFVAWERRCRENGVDVPIAPGVLPIQSYQSFRRLAHLTKTRVPEELKIRVEEVKGNDQAIKDLGVEHAVQMVGGLQAAGIMGVHLTTLNLETTVQRVLASLGMAHGSGITRGASSASLVAAPSNTASAMVPPDSGSLATKRAWDDFPNGRWGDARSPAFGSLDAYGAMLKFDAQGAASTWGRPQSTSDISDLFAKYVAGEIPSLPWSDEPLLAETQRIRDELLRINKLGYWTLASQPALDAVSSSDATYGWGPRGGYIYQKAFVECFVPALMFPAFLSRLQSASPRITYYASNMQGDFVTNAYSAQNDTENATAVTALTWGVFPGRAVVQPTLIDKMNFLAWRTEAFQTWHEWANMFSRESSEARFLDNMASECWLVNVVDNEFKNPDAIWEMFK</sequence>